<reference evidence="3 4" key="1">
    <citation type="submission" date="2020-08" db="EMBL/GenBank/DDBJ databases">
        <authorList>
            <person name="Ramaprasad A."/>
        </authorList>
    </citation>
    <scope>NUCLEOTIDE SEQUENCE [LARGE SCALE GENOMIC DNA]</scope>
</reference>
<feature type="compositionally biased region" description="Basic and acidic residues" evidence="2">
    <location>
        <begin position="676"/>
        <end position="692"/>
    </location>
</feature>
<feature type="region of interest" description="Disordered" evidence="2">
    <location>
        <begin position="2549"/>
        <end position="2586"/>
    </location>
</feature>
<feature type="compositionally biased region" description="Polar residues" evidence="2">
    <location>
        <begin position="612"/>
        <end position="621"/>
    </location>
</feature>
<evidence type="ECO:0000256" key="1">
    <source>
        <dbReference type="SAM" id="Coils"/>
    </source>
</evidence>
<name>A0A6V7S995_PLAVN</name>
<feature type="compositionally biased region" description="Basic residues" evidence="2">
    <location>
        <begin position="337"/>
        <end position="346"/>
    </location>
</feature>
<evidence type="ECO:0000313" key="3">
    <source>
        <dbReference type="EMBL" id="CAD2093558.1"/>
    </source>
</evidence>
<dbReference type="VEuPathDB" id="PlasmoDB:PVLDE_1003300"/>
<feature type="compositionally biased region" description="Basic and acidic residues" evidence="2">
    <location>
        <begin position="1"/>
        <end position="12"/>
    </location>
</feature>
<keyword evidence="1" id="KW-0175">Coiled coil</keyword>
<proteinExistence type="predicted"/>
<sequence>MVYDCNQKKGDNPDSQIINNTNDPIYNSKKCTLLYNDINNDLTKIKQEKNILLIDSKEFFNKTHNGSYNYNIKYSNVVENNCNINRTELKTKSCDIVDDYNILKTDERNGELDRHTNIEEKSIVSKNDKNCSTPISYYAREIKVNKHFSNIPFAEEYYQSSKIDENNYSCDSTNKTFLNIKNKLIQSNKAEQNDIIIHEDNSNEADSASTEWKTEKREKSYTNKRFIEIKKNEIQVQKRLNNSLNSYSSINSKRCEIKSRDLNPYEKCDKKNNIIFSNELKNIYKGAKFSISNNRRSFNKLKGINRGKFLKKVINISKSKNLKKNKNNNSNNNNNNMKKKKKKKKNTIYRNTFNISNLLKEIIILSSPSQNDSDDDNVIIKNDINSLDKKIMNNVNIIEQYDSLSEIRNDDELKMSDNGLYMIRENIDNEKDELKDKVNKTQIPLVRYDSKDEDITNFLMAHKKKNYQINRYIDILKGEHIENKPEPIREYSSQSIKYFEIKKESITCDDIVYEKCINDEIVNNVIYKKEKDEEIKKNMKNDSKYNPESICANLKNNANRLNEKPNKIETNLRIIKKVIPTTPSYELKKVTSFEKKKNTPLSTKSNQEKMSGKNIRNNDNQKFGLYKSGNINIKLRGAHVNTEKKNIAIISDALKMIDNNTIESDSYMSSMYNMKNKEKEEKDKRGKSERQFIKNTKISSEKNAKNGINICRKNIKNSTITNNQNNKVVKINYFPSINRQNITPTYIEREKDNSNQYSKLVKEEKKNTLFNKGTLVINKLNQIGNELNKFNYINNEDVKENEKLNNKKELNKSNDSMCHSSSSCECPTYYSNVSNIKKDNNGIKRDNPIQIQKVESNKKKLSTGGCEIKNSITSHLKKNLCISMEDGLKNKNEDENMKKRISTKLKRIPYNEKLNESKYGTNKTERKKYTNNNIINNKFDINKNKKKERYPLDVVISYKCKNLYIKINIDTNNEELLKCAYQKISKRNIHYKLTTTKIVDGIIKSTEQKVYKSSNMILLNAETNVYYNITIHAFSTVSPTINLYASAFFFLNKFNIENFKLKTPSSLSFVKDDQPITPVLNNTTKIKDIVKGKEIHSPKNGTNYSIKSGLKCNKKKEANCDEKKNDILEDNYDEKEMFSNDIFHSSVESDTFEENDVKLENINISNISEKNSETIEQNKKEDDTDSSFIQSEKSNLMNNDDCLNNSSYEKLLFDFKNINKRQIQNNLESFKYANNANDNVKIDNIANNFCPTKIAKASCNENIKHISILENMLYKEYNAERLGKKNEENVVKKTIEEGKKNTNYINESAKEKIEVLKKVLFNNSSIKNNQTEEIKNKNNNINNYYADNSLSKYMLEKGIDMSRLDKQTENDLKSSNEDTISENNIYKNCIENIEPTNNEQLIVKDDDSNCKDDSDMDMVYRKLENCLGNGFNKNKCYINETTRMVGNKECTLKIIRIEGEKNIIPQNKGTTLADIVKTQYENANSKYNNEKVYTNEDNEMSKTNKYNDNYFLGNDFTKIVHPQQDWINISPIKNKLFLDRLQERKITSYFPSIDDSPITSNNVATENSENVNDNKNENIELLNSLGYENEERGSDYPSLDSQYNRNIEYDEEDEEKENKINENNKHIYTNEPIFEVNSASKNGINNRTPNYINNNMYNNNATKYQINREQFENKNTQIKQDKYEDNINSFINENKDVIKNFDNADLRTPLDTPLNKYAQCAQKNSLFSNEIQNLRANGGTLTPPINRINKNLINYKNIDQENVEENNAKSEIKESKSDDDINTNKNTYTSYFRKVCDRLNLTGKIDILSKTNSAINFFNKTFMNKQSTSTEKLDNDKTSQVTGQVREKIYNSDDLLYKRNNYNKTGSMVNENSEYNNPQKLYEANNNNKKDINIQPEKIPQNMVNHNDLINLKQMKTEKGLPYMYINADKNAMKTTNNNLNMNEYNNNYKNYEQGIKYMKNPNMFMNPQMQTNRPIKNNMGSKFVPKYWINNKAPFKCTNVNKKIITNPEVNNNSRFMNHNNLINRQNGIYMNNADMRNGSTISRPPNCMINMNATGNPSINNMHNKNYYYSKSGPQHMFPHQQNISNYENVYNLNYNKMHMQNLNGNNRSRVPSNLPNEESIKKAYMDPYLMKYNQAINNKHIQNNYIGKTIIKPNMYNEMLDNKKQYMQNYNQNKIDLNKYGYLPLQEKDKIPMVNSHIPFKINKELINSGIKGQVHEKFNGEEQLKKAIIFGNDQNNMTKNVPVLDPNKLREFNSDIKNILNYPNLQFNGNLINKSSGHLQQKCGYGNIFEGLKNNARRFVSNSANMNIDTNNRKNINKNEDSNNILYKNIDVGDKKKNIYRHANLFDYETLEDKNFVKINSENVDEKSERNYSFMSTHPDNYECKIFPARNSLLQLKKKKENEGLVNNTEGNTNISSARFSFFNHNEKKENNNDTKDHFDTDKLNGEVSPPKILKSIINYNKDKKKDGNKKCYVKFNDVCELREYDKDDKVCHLINNNKVCFKDLQKIEPQDGYNPIIKNYCINMNDSKKETSLDKDVLTDNLSNGNNFSKDRKTSPMFGNQNSVDPSNEDELPQKKNNSNEPFKLSVQFGDYVWKHIVFTRDDIIDDKINSFIRFYGLKKLFLNPLREKIKYMLQKDLLNLNVNITTML</sequence>
<feature type="region of interest" description="Disordered" evidence="2">
    <location>
        <begin position="596"/>
        <end position="621"/>
    </location>
</feature>
<evidence type="ECO:0000256" key="2">
    <source>
        <dbReference type="SAM" id="MobiDB-lite"/>
    </source>
</evidence>
<dbReference type="EMBL" id="LR865372">
    <property type="protein sequence ID" value="CAD2093558.1"/>
    <property type="molecule type" value="Genomic_DNA"/>
</dbReference>
<dbReference type="Proteomes" id="UP000515308">
    <property type="component" value="Chromosome PVLDE_10"/>
</dbReference>
<feature type="compositionally biased region" description="Low complexity" evidence="2">
    <location>
        <begin position="327"/>
        <end position="336"/>
    </location>
</feature>
<evidence type="ECO:0000313" key="4">
    <source>
        <dbReference type="Proteomes" id="UP000515308"/>
    </source>
</evidence>
<accession>A0A6V7S995</accession>
<protein>
    <submittedName>
        <fullName evidence="3">Uncharacterized protein</fullName>
    </submittedName>
</protein>
<organism evidence="3 4">
    <name type="scientific">Plasmodium vinckei lentum</name>
    <dbReference type="NCBI Taxonomy" id="138297"/>
    <lineage>
        <taxon>Eukaryota</taxon>
        <taxon>Sar</taxon>
        <taxon>Alveolata</taxon>
        <taxon>Apicomplexa</taxon>
        <taxon>Aconoidasida</taxon>
        <taxon>Haemosporida</taxon>
        <taxon>Plasmodiidae</taxon>
        <taxon>Plasmodium</taxon>
        <taxon>Plasmodium (Vinckeia)</taxon>
    </lineage>
</organism>
<feature type="region of interest" description="Disordered" evidence="2">
    <location>
        <begin position="676"/>
        <end position="698"/>
    </location>
</feature>
<feature type="compositionally biased region" description="Polar residues" evidence="2">
    <location>
        <begin position="2562"/>
        <end position="2571"/>
    </location>
</feature>
<feature type="region of interest" description="Disordered" evidence="2">
    <location>
        <begin position="1"/>
        <end position="21"/>
    </location>
</feature>
<gene>
    <name evidence="3" type="ORF">PVLDE_1003300</name>
</gene>
<feature type="region of interest" description="Disordered" evidence="2">
    <location>
        <begin position="320"/>
        <end position="346"/>
    </location>
</feature>
<feature type="coiled-coil region" evidence="1">
    <location>
        <begin position="1654"/>
        <end position="1681"/>
    </location>
</feature>